<comment type="subcellular location">
    <subcellularLocation>
        <location evidence="1">Cell membrane</location>
        <topology evidence="1">Multi-pass membrane protein</topology>
    </subcellularLocation>
</comment>
<gene>
    <name evidence="8" type="ORF">ACFSMZ_02120</name>
</gene>
<evidence type="ECO:0000256" key="5">
    <source>
        <dbReference type="ARBA" id="ARBA00023136"/>
    </source>
</evidence>
<feature type="transmembrane region" description="Helical" evidence="6">
    <location>
        <begin position="303"/>
        <end position="331"/>
    </location>
</feature>
<evidence type="ECO:0000256" key="1">
    <source>
        <dbReference type="ARBA" id="ARBA00004651"/>
    </source>
</evidence>
<dbReference type="EMBL" id="JBHUIR010000009">
    <property type="protein sequence ID" value="MFD2258566.1"/>
    <property type="molecule type" value="Genomic_DNA"/>
</dbReference>
<evidence type="ECO:0000256" key="4">
    <source>
        <dbReference type="ARBA" id="ARBA00022989"/>
    </source>
</evidence>
<accession>A0ABW5DDL5</accession>
<keyword evidence="9" id="KW-1185">Reference proteome</keyword>
<dbReference type="Proteomes" id="UP001597373">
    <property type="component" value="Unassembled WGS sequence"/>
</dbReference>
<keyword evidence="2" id="KW-1003">Cell membrane</keyword>
<dbReference type="InterPro" id="IPR003838">
    <property type="entry name" value="ABC3_permease_C"/>
</dbReference>
<dbReference type="PANTHER" id="PTHR43738">
    <property type="entry name" value="ABC TRANSPORTER, MEMBRANE PROTEIN"/>
    <property type="match status" value="1"/>
</dbReference>
<proteinExistence type="predicted"/>
<protein>
    <submittedName>
        <fullName evidence="8">ABC transporter permease</fullName>
    </submittedName>
</protein>
<evidence type="ECO:0000256" key="6">
    <source>
        <dbReference type="SAM" id="Phobius"/>
    </source>
</evidence>
<organism evidence="8 9">
    <name type="scientific">Chelativorans composti</name>
    <dbReference type="NCBI Taxonomy" id="768533"/>
    <lineage>
        <taxon>Bacteria</taxon>
        <taxon>Pseudomonadati</taxon>
        <taxon>Pseudomonadota</taxon>
        <taxon>Alphaproteobacteria</taxon>
        <taxon>Hyphomicrobiales</taxon>
        <taxon>Phyllobacteriaceae</taxon>
        <taxon>Chelativorans</taxon>
    </lineage>
</organism>
<dbReference type="RefSeq" id="WP_345099304.1">
    <property type="nucleotide sequence ID" value="NZ_BAABGS010000049.1"/>
</dbReference>
<keyword evidence="3 6" id="KW-0812">Transmembrane</keyword>
<evidence type="ECO:0000259" key="7">
    <source>
        <dbReference type="Pfam" id="PF02687"/>
    </source>
</evidence>
<keyword evidence="5 6" id="KW-0472">Membrane</keyword>
<dbReference type="Pfam" id="PF02687">
    <property type="entry name" value="FtsX"/>
    <property type="match status" value="1"/>
</dbReference>
<name>A0ABW5DDL5_9HYPH</name>
<dbReference type="InterPro" id="IPR051125">
    <property type="entry name" value="ABC-4/HrtB_transporter"/>
</dbReference>
<keyword evidence="4 6" id="KW-1133">Transmembrane helix</keyword>
<evidence type="ECO:0000256" key="3">
    <source>
        <dbReference type="ARBA" id="ARBA00022692"/>
    </source>
</evidence>
<reference evidence="9" key="1">
    <citation type="journal article" date="2019" name="Int. J. Syst. Evol. Microbiol.">
        <title>The Global Catalogue of Microorganisms (GCM) 10K type strain sequencing project: providing services to taxonomists for standard genome sequencing and annotation.</title>
        <authorList>
            <consortium name="The Broad Institute Genomics Platform"/>
            <consortium name="The Broad Institute Genome Sequencing Center for Infectious Disease"/>
            <person name="Wu L."/>
            <person name="Ma J."/>
        </authorList>
    </citation>
    <scope>NUCLEOTIDE SEQUENCE [LARGE SCALE GENOMIC DNA]</scope>
    <source>
        <strain evidence="9">KCTC 23707</strain>
    </source>
</reference>
<sequence>MLEFILADLRRNWIGAAALALLVALSTALSVAVILEERALRLGSARAAAPFDLVIGAPGSETQLVLSSIFLQPAPLPLLKDDILARLQADPRVAMAVPVGFGDSVGPFPVVGTLPEAIAMLGGLGEGKGFERPHSAIAGSAVTYPLGTTFQPNHGSPGQASAVHEDVLYRIEGRLAPTGTAWDRAILVPIESVWETHVHHDEGNEHGDGPHGLPAIIVKPGTIADAYQLRQEYRTDETLAVFPGEVLTRLYGTLGDVRGILVAMSIGTQIIVGAAILMIVAVHVLQRRRQIGALRAFGASRPIIFAIVWTEVTLVLGAGVLFGHGLGYFAAEFISDHLSNTAGISLPVEFRREDLLGLAATFLIAALATLLPAWAGCRQSPAEALRA</sequence>
<dbReference type="PANTHER" id="PTHR43738:SF2">
    <property type="entry name" value="ABC TRANSPORTER PERMEASE"/>
    <property type="match status" value="1"/>
</dbReference>
<feature type="transmembrane region" description="Helical" evidence="6">
    <location>
        <begin position="355"/>
        <end position="377"/>
    </location>
</feature>
<comment type="caution">
    <text evidence="8">The sequence shown here is derived from an EMBL/GenBank/DDBJ whole genome shotgun (WGS) entry which is preliminary data.</text>
</comment>
<evidence type="ECO:0000313" key="9">
    <source>
        <dbReference type="Proteomes" id="UP001597373"/>
    </source>
</evidence>
<feature type="domain" description="ABC3 transporter permease C-terminal" evidence="7">
    <location>
        <begin position="264"/>
        <end position="376"/>
    </location>
</feature>
<evidence type="ECO:0000256" key="2">
    <source>
        <dbReference type="ARBA" id="ARBA00022475"/>
    </source>
</evidence>
<feature type="transmembrane region" description="Helical" evidence="6">
    <location>
        <begin position="259"/>
        <end position="282"/>
    </location>
</feature>
<evidence type="ECO:0000313" key="8">
    <source>
        <dbReference type="EMBL" id="MFD2258566.1"/>
    </source>
</evidence>